<feature type="transmembrane region" description="Helical" evidence="8">
    <location>
        <begin position="12"/>
        <end position="27"/>
    </location>
</feature>
<dbReference type="PANTHER" id="PTHR43057:SF1">
    <property type="entry name" value="ARSENICAL-RESISTANCE PROTEIN 3"/>
    <property type="match status" value="1"/>
</dbReference>
<sequence>MLKALEERQTQLYAGIILMAVIIGQNFKDSLTFLPQLIPLSLGFLMFSMFAQIPFLSLKRAFSHPQFFVALFMSNYVVVPLIVWMLLHSFSPDTTLKIGIILVLLTPCIDYVVVFTKLGKGDAALMLSVTPFLFFTQIILLPLYFWFFIGSETLEIINIKSLLSTFLYMIVIPFSLAMLLQLGATKTTSFQHLLKLSAWFPVPLMALVLFLIIATQIPLITANLEQISAIIPLYILFMVIAFMSALLIGKLMSFPREEIRTLIYSTGTRNSLAVLPFAFALSPDIAGIVAAVIVTQTLVELVGELIYTKMTPYI</sequence>
<dbReference type="InterPro" id="IPR004706">
    <property type="entry name" value="Arsenical-R_Acr3"/>
</dbReference>
<protein>
    <submittedName>
        <fullName evidence="9">Arsenic resistance protein</fullName>
    </submittedName>
</protein>
<name>A0ABY3WXB5_9GAMM</name>
<dbReference type="Gene3D" id="1.20.1530.20">
    <property type="match status" value="1"/>
</dbReference>
<feature type="transmembrane region" description="Helical" evidence="8">
    <location>
        <begin position="166"/>
        <end position="184"/>
    </location>
</feature>
<evidence type="ECO:0000313" key="9">
    <source>
        <dbReference type="EMBL" id="UNM95248.1"/>
    </source>
</evidence>
<reference evidence="9 10" key="1">
    <citation type="submission" date="2022-03" db="EMBL/GenBank/DDBJ databases">
        <title>Ignatzschineria rhizosphaerae HR5S32.</title>
        <authorList>
            <person name="Sun J.Q."/>
            <person name="Feng J.Y."/>
        </authorList>
    </citation>
    <scope>NUCLEOTIDE SEQUENCE [LARGE SCALE GENOMIC DNA]</scope>
    <source>
        <strain evidence="9 10">HR5S32</strain>
    </source>
</reference>
<proteinExistence type="inferred from homology"/>
<evidence type="ECO:0000256" key="1">
    <source>
        <dbReference type="ARBA" id="ARBA00004651"/>
    </source>
</evidence>
<evidence type="ECO:0000256" key="5">
    <source>
        <dbReference type="ARBA" id="ARBA00022692"/>
    </source>
</evidence>
<evidence type="ECO:0000313" key="10">
    <source>
        <dbReference type="Proteomes" id="UP000829542"/>
    </source>
</evidence>
<keyword evidence="4" id="KW-1003">Cell membrane</keyword>
<feature type="transmembrane region" description="Helical" evidence="8">
    <location>
        <begin position="33"/>
        <end position="55"/>
    </location>
</feature>
<evidence type="ECO:0000256" key="2">
    <source>
        <dbReference type="ARBA" id="ARBA00010110"/>
    </source>
</evidence>
<keyword evidence="10" id="KW-1185">Reference proteome</keyword>
<gene>
    <name evidence="9" type="ORF">MMG00_08390</name>
</gene>
<feature type="transmembrane region" description="Helical" evidence="8">
    <location>
        <begin position="123"/>
        <end position="146"/>
    </location>
</feature>
<evidence type="ECO:0000256" key="3">
    <source>
        <dbReference type="ARBA" id="ARBA00022448"/>
    </source>
</evidence>
<keyword evidence="7 8" id="KW-0472">Membrane</keyword>
<dbReference type="Proteomes" id="UP000829542">
    <property type="component" value="Chromosome"/>
</dbReference>
<feature type="transmembrane region" description="Helical" evidence="8">
    <location>
        <begin position="229"/>
        <end position="249"/>
    </location>
</feature>
<organism evidence="9 10">
    <name type="scientific">Ignatzschineria rhizosphaerae</name>
    <dbReference type="NCBI Taxonomy" id="2923279"/>
    <lineage>
        <taxon>Bacteria</taxon>
        <taxon>Pseudomonadati</taxon>
        <taxon>Pseudomonadota</taxon>
        <taxon>Gammaproteobacteria</taxon>
        <taxon>Cardiobacteriales</taxon>
        <taxon>Ignatzschineriaceae</taxon>
        <taxon>Ignatzschineria</taxon>
    </lineage>
</organism>
<evidence type="ECO:0000256" key="4">
    <source>
        <dbReference type="ARBA" id="ARBA00022475"/>
    </source>
</evidence>
<evidence type="ECO:0000256" key="7">
    <source>
        <dbReference type="ARBA" id="ARBA00023136"/>
    </source>
</evidence>
<feature type="transmembrane region" description="Helical" evidence="8">
    <location>
        <begin position="98"/>
        <end position="116"/>
    </location>
</feature>
<keyword evidence="6 8" id="KW-1133">Transmembrane helix</keyword>
<accession>A0ABY3WXB5</accession>
<comment type="similarity">
    <text evidence="2">Belongs to the arsenical resistance-3 (ACR3) (TC 2.A.59) family.</text>
</comment>
<dbReference type="RefSeq" id="WP_242147305.1">
    <property type="nucleotide sequence ID" value="NZ_CP093379.1"/>
</dbReference>
<evidence type="ECO:0000256" key="6">
    <source>
        <dbReference type="ARBA" id="ARBA00022989"/>
    </source>
</evidence>
<feature type="transmembrane region" description="Helical" evidence="8">
    <location>
        <begin position="196"/>
        <end position="217"/>
    </location>
</feature>
<keyword evidence="3" id="KW-0813">Transport</keyword>
<dbReference type="Pfam" id="PF01758">
    <property type="entry name" value="SBF"/>
    <property type="match status" value="1"/>
</dbReference>
<dbReference type="InterPro" id="IPR002657">
    <property type="entry name" value="BilAc:Na_symport/Acr3"/>
</dbReference>
<feature type="transmembrane region" description="Helical" evidence="8">
    <location>
        <begin position="67"/>
        <end position="86"/>
    </location>
</feature>
<dbReference type="InterPro" id="IPR038770">
    <property type="entry name" value="Na+/solute_symporter_sf"/>
</dbReference>
<dbReference type="PANTHER" id="PTHR43057">
    <property type="entry name" value="ARSENITE EFFLUX TRANSPORTER"/>
    <property type="match status" value="1"/>
</dbReference>
<comment type="subcellular location">
    <subcellularLocation>
        <location evidence="1">Cell membrane</location>
        <topology evidence="1">Multi-pass membrane protein</topology>
    </subcellularLocation>
</comment>
<keyword evidence="5 8" id="KW-0812">Transmembrane</keyword>
<evidence type="ECO:0000256" key="8">
    <source>
        <dbReference type="SAM" id="Phobius"/>
    </source>
</evidence>
<dbReference type="EMBL" id="CP093379">
    <property type="protein sequence ID" value="UNM95248.1"/>
    <property type="molecule type" value="Genomic_DNA"/>
</dbReference>